<evidence type="ECO:0000313" key="5">
    <source>
        <dbReference type="Proteomes" id="UP000288429"/>
    </source>
</evidence>
<comment type="similarity">
    <text evidence="1">Belongs to the short-chain dehydrogenases/reductases (SDR) family.</text>
</comment>
<evidence type="ECO:0000256" key="3">
    <source>
        <dbReference type="ARBA" id="ARBA00023002"/>
    </source>
</evidence>
<dbReference type="InterPro" id="IPR036291">
    <property type="entry name" value="NAD(P)-bd_dom_sf"/>
</dbReference>
<name>A0A428UZ41_9HYPO</name>
<dbReference type="PRINTS" id="PR00081">
    <property type="entry name" value="GDHRDH"/>
</dbReference>
<dbReference type="Proteomes" id="UP000288429">
    <property type="component" value="Unassembled WGS sequence"/>
</dbReference>
<evidence type="ECO:0000313" key="4">
    <source>
        <dbReference type="EMBL" id="RSM19555.1"/>
    </source>
</evidence>
<dbReference type="Gene3D" id="3.40.50.720">
    <property type="entry name" value="NAD(P)-binding Rossmann-like Domain"/>
    <property type="match status" value="1"/>
</dbReference>
<evidence type="ECO:0000256" key="2">
    <source>
        <dbReference type="ARBA" id="ARBA00022857"/>
    </source>
</evidence>
<dbReference type="PANTHER" id="PTHR43477">
    <property type="entry name" value="DIHYDROANTICAPSIN 7-DEHYDROGENASE"/>
    <property type="match status" value="1"/>
</dbReference>
<sequence>MAPNYTDKLRAKSIVVIGGTSGVGFAAAEASLEFGANVVVVSRTQKNVDKAVQRLQESYPAAAKRIRGHTCDLSSEQAEADITKVFDFATENGAHLVDHVISTAGSFPNPISLAEATPSNLVAASQYHFIGDLMLAKVAVKYLQPAYTSSITLTGGAGTYKPPPGWPLWAGVGGAKDALTRSLALELKPIRVNLVSLGAIRTELFDRAMAEWGESAAEAAKNASVLGRVGDPGDVAETFLALMKNHFVTGTINIVEGGALLI</sequence>
<comment type="caution">
    <text evidence="4">The sequence shown here is derived from an EMBL/GenBank/DDBJ whole genome shotgun (WGS) entry which is preliminary data.</text>
</comment>
<reference evidence="4 5" key="1">
    <citation type="submission" date="2017-06" db="EMBL/GenBank/DDBJ databases">
        <title>Cmopartive genomic analysis of Ambrosia Fusariam Clade fungi.</title>
        <authorList>
            <person name="Stajich J.E."/>
            <person name="Carrillo J."/>
            <person name="Kijimoto T."/>
            <person name="Eskalen A."/>
            <person name="O'Donnell K."/>
            <person name="Kasson M."/>
        </authorList>
    </citation>
    <scope>NUCLEOTIDE SEQUENCE [LARGE SCALE GENOMIC DNA]</scope>
    <source>
        <strain evidence="4 5">NRRL 20438</strain>
    </source>
</reference>
<dbReference type="PANTHER" id="PTHR43477:SF1">
    <property type="entry name" value="DIHYDROANTICAPSIN 7-DEHYDROGENASE"/>
    <property type="match status" value="1"/>
</dbReference>
<gene>
    <name evidence="4" type="ORF">CDV31_001715</name>
</gene>
<protein>
    <recommendedName>
        <fullName evidence="6">Short-chain dehydrogenase/reductase ATR9</fullName>
    </recommendedName>
</protein>
<dbReference type="InterPro" id="IPR002347">
    <property type="entry name" value="SDR_fam"/>
</dbReference>
<evidence type="ECO:0000256" key="1">
    <source>
        <dbReference type="ARBA" id="ARBA00006484"/>
    </source>
</evidence>
<accession>A0A428UZ41</accession>
<keyword evidence="2" id="KW-0521">NADP</keyword>
<organism evidence="4 5">
    <name type="scientific">Fusarium ambrosium</name>
    <dbReference type="NCBI Taxonomy" id="131363"/>
    <lineage>
        <taxon>Eukaryota</taxon>
        <taxon>Fungi</taxon>
        <taxon>Dikarya</taxon>
        <taxon>Ascomycota</taxon>
        <taxon>Pezizomycotina</taxon>
        <taxon>Sordariomycetes</taxon>
        <taxon>Hypocreomycetidae</taxon>
        <taxon>Hypocreales</taxon>
        <taxon>Nectriaceae</taxon>
        <taxon>Fusarium</taxon>
        <taxon>Fusarium solani species complex</taxon>
    </lineage>
</organism>
<dbReference type="EMBL" id="NIZV01000012">
    <property type="protein sequence ID" value="RSM19555.1"/>
    <property type="molecule type" value="Genomic_DNA"/>
</dbReference>
<dbReference type="AlphaFoldDB" id="A0A428UZ41"/>
<keyword evidence="5" id="KW-1185">Reference proteome</keyword>
<dbReference type="Pfam" id="PF23441">
    <property type="entry name" value="SDR"/>
    <property type="match status" value="1"/>
</dbReference>
<evidence type="ECO:0008006" key="6">
    <source>
        <dbReference type="Google" id="ProtNLM"/>
    </source>
</evidence>
<dbReference type="InterPro" id="IPR051122">
    <property type="entry name" value="SDR_DHRS6-like"/>
</dbReference>
<dbReference type="InterPro" id="IPR057571">
    <property type="entry name" value="SDR_PhqE-like"/>
</dbReference>
<keyword evidence="3" id="KW-0560">Oxidoreductase</keyword>
<dbReference type="GO" id="GO:0016491">
    <property type="term" value="F:oxidoreductase activity"/>
    <property type="evidence" value="ECO:0007669"/>
    <property type="project" value="UniProtKB-KW"/>
</dbReference>
<proteinExistence type="inferred from homology"/>
<dbReference type="SUPFAM" id="SSF51735">
    <property type="entry name" value="NAD(P)-binding Rossmann-fold domains"/>
    <property type="match status" value="1"/>
</dbReference>
<dbReference type="CDD" id="cd05233">
    <property type="entry name" value="SDR_c"/>
    <property type="match status" value="1"/>
</dbReference>